<dbReference type="SMART" id="SM00822">
    <property type="entry name" value="PKS_KR"/>
    <property type="match status" value="1"/>
</dbReference>
<evidence type="ECO:0000256" key="1">
    <source>
        <dbReference type="ARBA" id="ARBA00006484"/>
    </source>
</evidence>
<dbReference type="GO" id="GO:0004316">
    <property type="term" value="F:3-oxoacyl-[acyl-carrier-protein] reductase (NADPH) activity"/>
    <property type="evidence" value="ECO:0007669"/>
    <property type="project" value="UniProtKB-EC"/>
</dbReference>
<gene>
    <name evidence="4" type="ORF">M2272_002200</name>
</gene>
<dbReference type="SUPFAM" id="SSF51735">
    <property type="entry name" value="NAD(P)-binding Rossmann-fold domains"/>
    <property type="match status" value="1"/>
</dbReference>
<dbReference type="PANTHER" id="PTHR42760:SF133">
    <property type="entry name" value="3-OXOACYL-[ACYL-CARRIER-PROTEIN] REDUCTASE"/>
    <property type="match status" value="1"/>
</dbReference>
<protein>
    <submittedName>
        <fullName evidence="4">3-oxoacyl-[acyl-carrier protein] reductase</fullName>
        <ecNumber evidence="4">1.1.1.100</ecNumber>
    </submittedName>
</protein>
<comment type="caution">
    <text evidence="4">The sequence shown here is derived from an EMBL/GenBank/DDBJ whole genome shotgun (WGS) entry which is preliminary data.</text>
</comment>
<name>A0ABT6L0K4_9MYCO</name>
<feature type="domain" description="Ketoreductase" evidence="3">
    <location>
        <begin position="13"/>
        <end position="193"/>
    </location>
</feature>
<dbReference type="PRINTS" id="PR00081">
    <property type="entry name" value="GDHRDH"/>
</dbReference>
<reference evidence="4 5" key="1">
    <citation type="submission" date="2023-04" db="EMBL/GenBank/DDBJ databases">
        <title>Forest soil microbial communities from Buena Vista Peninsula, Colon Province, Panama.</title>
        <authorList>
            <person name="Bouskill N."/>
        </authorList>
    </citation>
    <scope>NUCLEOTIDE SEQUENCE [LARGE SCALE GENOMIC DNA]</scope>
    <source>
        <strain evidence="4 5">AC80</strain>
    </source>
</reference>
<dbReference type="Gene3D" id="3.40.50.720">
    <property type="entry name" value="NAD(P)-binding Rossmann-like Domain"/>
    <property type="match status" value="1"/>
</dbReference>
<evidence type="ECO:0000313" key="5">
    <source>
        <dbReference type="Proteomes" id="UP001160130"/>
    </source>
</evidence>
<dbReference type="Proteomes" id="UP001160130">
    <property type="component" value="Unassembled WGS sequence"/>
</dbReference>
<evidence type="ECO:0000256" key="2">
    <source>
        <dbReference type="ARBA" id="ARBA00023002"/>
    </source>
</evidence>
<keyword evidence="5" id="KW-1185">Reference proteome</keyword>
<dbReference type="EC" id="1.1.1.100" evidence="4"/>
<evidence type="ECO:0000313" key="4">
    <source>
        <dbReference type="EMBL" id="MDH6195560.1"/>
    </source>
</evidence>
<dbReference type="EMBL" id="JARXVE010000003">
    <property type="protein sequence ID" value="MDH6195560.1"/>
    <property type="molecule type" value="Genomic_DNA"/>
</dbReference>
<dbReference type="InterPro" id="IPR057326">
    <property type="entry name" value="KR_dom"/>
</dbReference>
<proteinExistence type="inferred from homology"/>
<dbReference type="PANTHER" id="PTHR42760">
    <property type="entry name" value="SHORT-CHAIN DEHYDROGENASES/REDUCTASES FAMILY MEMBER"/>
    <property type="match status" value="1"/>
</dbReference>
<comment type="similarity">
    <text evidence="1">Belongs to the short-chain dehydrogenases/reductases (SDR) family.</text>
</comment>
<dbReference type="RefSeq" id="WP_280832205.1">
    <property type="nucleotide sequence ID" value="NZ_JARXVE010000003.1"/>
</dbReference>
<dbReference type="Pfam" id="PF13561">
    <property type="entry name" value="adh_short_C2"/>
    <property type="match status" value="1"/>
</dbReference>
<dbReference type="CDD" id="cd05233">
    <property type="entry name" value="SDR_c"/>
    <property type="match status" value="1"/>
</dbReference>
<organism evidence="4 5">
    <name type="scientific">Mycolicibacterium frederiksbergense</name>
    <dbReference type="NCBI Taxonomy" id="117567"/>
    <lineage>
        <taxon>Bacteria</taxon>
        <taxon>Bacillati</taxon>
        <taxon>Actinomycetota</taxon>
        <taxon>Actinomycetes</taxon>
        <taxon>Mycobacteriales</taxon>
        <taxon>Mycobacteriaceae</taxon>
        <taxon>Mycolicibacterium</taxon>
    </lineage>
</organism>
<dbReference type="InterPro" id="IPR002347">
    <property type="entry name" value="SDR_fam"/>
</dbReference>
<keyword evidence="2 4" id="KW-0560">Oxidoreductase</keyword>
<evidence type="ECO:0000259" key="3">
    <source>
        <dbReference type="SMART" id="SM00822"/>
    </source>
</evidence>
<sequence>MNTRSTALTYGGANAVVTGAASGIGAATVDLLVRAGIRTLALDLREARPAGADPLVITAAVDVRDATAVQAALRRAFPDGRLNYLVNCAGIPAHTGFRGVDADQWRSVLEVNLVGAYNVIDASTDLLAAGDPAAVVNITSMEASRVIALTNPDPNPHYAASKAALAMLTRTAARALGPHIRVNSIAPGFVATPMAAEHGDTSTLPPQLSARTVAGRWAQPAEIASAVGFLLSDQASYITGTELCVDGGLALT</sequence>
<dbReference type="PRINTS" id="PR00080">
    <property type="entry name" value="SDRFAMILY"/>
</dbReference>
<accession>A0ABT6L0K4</accession>
<dbReference type="InterPro" id="IPR036291">
    <property type="entry name" value="NAD(P)-bd_dom_sf"/>
</dbReference>